<sequence length="466" mass="53174">MVKIKTPRLLCVIRKEKVGMVISRSNYRNICSYTFFMVNLFILILSVINEGFCEIAYVIISVSSVLFCVIIICLERQGGFLNPMTFCIISVFFFILIRPVFFSQNITENLNEVITAGLEIDEIYVFYSLAVVNISLAFTVLLYSVQKGTVSKLVGQLPDLFFYNKQLSMILLWGGGLFSAIFLIKSYKKFIILGQVSVFEADAYGLHDELFWFTLSKYCYILSLLFSKNKNFILYSLLIFITSIGYILVGLRGYTIAYGFLLLFFLDIRYRLKIKWLLLVAILVTTISSLILNYRIGIEVNSGLLGIIFNPLLQQGASFETVYGALKYNEKILSCISYYDYFFTNKDIGSCIDIARGVYFKEGGSFASSFYSELIYLGWIIGSVALLLFAFSLAFVQSCYEKIIKNSMNNKLAYTYRLIIFLALPNLIYFARSSLFDFITKVLFIALFIGGLSIVRHIALNIKKCH</sequence>
<feature type="transmembrane region" description="Helical" evidence="1">
    <location>
        <begin position="412"/>
        <end position="432"/>
    </location>
</feature>
<keyword evidence="1" id="KW-0472">Membrane</keyword>
<protein>
    <submittedName>
        <fullName evidence="2">O-antigen polymerase</fullName>
    </submittedName>
</protein>
<feature type="transmembrane region" description="Helical" evidence="1">
    <location>
        <begin position="438"/>
        <end position="459"/>
    </location>
</feature>
<proteinExistence type="predicted"/>
<gene>
    <name evidence="2" type="primary">wzy</name>
</gene>
<feature type="transmembrane region" description="Helical" evidence="1">
    <location>
        <begin position="30"/>
        <end position="49"/>
    </location>
</feature>
<feature type="transmembrane region" description="Helical" evidence="1">
    <location>
        <begin position="86"/>
        <end position="104"/>
    </location>
</feature>
<keyword evidence="1" id="KW-0812">Transmembrane</keyword>
<feature type="transmembrane region" description="Helical" evidence="1">
    <location>
        <begin position="374"/>
        <end position="400"/>
    </location>
</feature>
<reference evidence="2" key="1">
    <citation type="journal article" date="2005" name="J. Am. Chem. Soc.">
        <title>Escherichia coli O86 O-antigen biosynthetic gene cluster and stepwise enzymatic synthesis of human blood group B antigen tetrasaccharide.</title>
        <authorList>
            <person name="Yi W."/>
            <person name="Shao J."/>
            <person name="Zhu L."/>
            <person name="Li M."/>
            <person name="Singh M."/>
            <person name="Lu Y."/>
            <person name="Lin S."/>
            <person name="Li H."/>
            <person name="Ryu K."/>
            <person name="Shen J."/>
            <person name="Guo H."/>
            <person name="Yao Q."/>
            <person name="Bush C.A."/>
            <person name="Wang P.G."/>
        </authorList>
    </citation>
    <scope>NUCLEOTIDE SEQUENCE</scope>
</reference>
<feature type="transmembrane region" description="Helical" evidence="1">
    <location>
        <begin position="232"/>
        <end position="264"/>
    </location>
</feature>
<accession>Q4KXD0</accession>
<evidence type="ECO:0000313" key="2">
    <source>
        <dbReference type="EMBL" id="AAV80757.1"/>
    </source>
</evidence>
<keyword evidence="1" id="KW-1133">Transmembrane helix</keyword>
<feature type="transmembrane region" description="Helical" evidence="1">
    <location>
        <begin position="166"/>
        <end position="184"/>
    </location>
</feature>
<dbReference type="EMBL" id="AY667408">
    <property type="protein sequence ID" value="AAV80757.1"/>
    <property type="molecule type" value="Genomic_DNA"/>
</dbReference>
<feature type="transmembrane region" description="Helical" evidence="1">
    <location>
        <begin position="55"/>
        <end position="74"/>
    </location>
</feature>
<dbReference type="AlphaFoldDB" id="Q4KXD0"/>
<feature type="transmembrane region" description="Helical" evidence="1">
    <location>
        <begin position="276"/>
        <end position="296"/>
    </location>
</feature>
<feature type="transmembrane region" description="Helical" evidence="1">
    <location>
        <begin position="124"/>
        <end position="145"/>
    </location>
</feature>
<evidence type="ECO:0000256" key="1">
    <source>
        <dbReference type="SAM" id="Phobius"/>
    </source>
</evidence>
<organism evidence="2">
    <name type="scientific">Escherichia coli</name>
    <dbReference type="NCBI Taxonomy" id="562"/>
    <lineage>
        <taxon>Bacteria</taxon>
        <taxon>Pseudomonadati</taxon>
        <taxon>Pseudomonadota</taxon>
        <taxon>Gammaproteobacteria</taxon>
        <taxon>Enterobacterales</taxon>
        <taxon>Enterobacteriaceae</taxon>
        <taxon>Escherichia</taxon>
    </lineage>
</organism>
<name>Q4KXD0_ECOLX</name>